<dbReference type="Proteomes" id="UP000796761">
    <property type="component" value="Unassembled WGS sequence"/>
</dbReference>
<dbReference type="OrthoDB" id="10375092at2759"/>
<keyword evidence="3" id="KW-1185">Reference proteome</keyword>
<gene>
    <name evidence="2" type="ORF">HGM15179_008843</name>
</gene>
<organism evidence="2 3">
    <name type="scientific">Zosterops borbonicus</name>
    <dbReference type="NCBI Taxonomy" id="364589"/>
    <lineage>
        <taxon>Eukaryota</taxon>
        <taxon>Metazoa</taxon>
        <taxon>Chordata</taxon>
        <taxon>Craniata</taxon>
        <taxon>Vertebrata</taxon>
        <taxon>Euteleostomi</taxon>
        <taxon>Archelosauria</taxon>
        <taxon>Archosauria</taxon>
        <taxon>Dinosauria</taxon>
        <taxon>Saurischia</taxon>
        <taxon>Theropoda</taxon>
        <taxon>Coelurosauria</taxon>
        <taxon>Aves</taxon>
        <taxon>Neognathae</taxon>
        <taxon>Neoaves</taxon>
        <taxon>Telluraves</taxon>
        <taxon>Australaves</taxon>
        <taxon>Passeriformes</taxon>
        <taxon>Sylvioidea</taxon>
        <taxon>Zosteropidae</taxon>
        <taxon>Zosterops</taxon>
    </lineage>
</organism>
<proteinExistence type="predicted"/>
<evidence type="ECO:0000256" key="1">
    <source>
        <dbReference type="SAM" id="MobiDB-lite"/>
    </source>
</evidence>
<evidence type="ECO:0000313" key="3">
    <source>
        <dbReference type="Proteomes" id="UP000796761"/>
    </source>
</evidence>
<dbReference type="EMBL" id="SWJQ01000228">
    <property type="protein sequence ID" value="TRZ18285.1"/>
    <property type="molecule type" value="Genomic_DNA"/>
</dbReference>
<protein>
    <submittedName>
        <fullName evidence="2">Uncharacterized protein</fullName>
    </submittedName>
</protein>
<reference evidence="2" key="1">
    <citation type="submission" date="2019-04" db="EMBL/GenBank/DDBJ databases">
        <title>Genome assembly of Zosterops borbonicus 15179.</title>
        <authorList>
            <person name="Leroy T."/>
            <person name="Anselmetti Y."/>
            <person name="Tilak M.-K."/>
            <person name="Nabholz B."/>
        </authorList>
    </citation>
    <scope>NUCLEOTIDE SEQUENCE</scope>
    <source>
        <strain evidence="2">HGM_15179</strain>
        <tissue evidence="2">Muscle</tissue>
    </source>
</reference>
<dbReference type="AlphaFoldDB" id="A0A8K1GGC3"/>
<sequence>MACRQKMRKESGVCGQSPRQDRAPSPVAEISAACSLGAHTIWRPGEEEEDGKGQKQIVDFANKTSCPSCGPGGILEVQHFLPWNRMTKPPKNPLNLAVKDNLKGDVTEGCGKDLLGCS</sequence>
<evidence type="ECO:0000313" key="2">
    <source>
        <dbReference type="EMBL" id="TRZ18285.1"/>
    </source>
</evidence>
<feature type="region of interest" description="Disordered" evidence="1">
    <location>
        <begin position="1"/>
        <end position="26"/>
    </location>
</feature>
<name>A0A8K1GGC3_9PASS</name>
<accession>A0A8K1GGC3</accession>
<comment type="caution">
    <text evidence="2">The sequence shown here is derived from an EMBL/GenBank/DDBJ whole genome shotgun (WGS) entry which is preliminary data.</text>
</comment>